<proteinExistence type="predicted"/>
<dbReference type="GO" id="GO:0006633">
    <property type="term" value="P:fatty acid biosynthetic process"/>
    <property type="evidence" value="ECO:0007669"/>
    <property type="project" value="InterPro"/>
</dbReference>
<evidence type="ECO:0000256" key="2">
    <source>
        <dbReference type="ARBA" id="ARBA00023315"/>
    </source>
</evidence>
<comment type="caution">
    <text evidence="5">The sequence shown here is derived from an EMBL/GenBank/DDBJ whole genome shotgun (WGS) entry which is preliminary data.</text>
</comment>
<dbReference type="SUPFAM" id="SSF53901">
    <property type="entry name" value="Thiolase-like"/>
    <property type="match status" value="1"/>
</dbReference>
<dbReference type="STRING" id="1077974.GOEFS_060_00120"/>
<gene>
    <name evidence="5" type="ORF">GOEFS_060_00120</name>
</gene>
<evidence type="ECO:0000313" key="5">
    <source>
        <dbReference type="EMBL" id="GAB18619.1"/>
    </source>
</evidence>
<dbReference type="InterPro" id="IPR016039">
    <property type="entry name" value="Thiolase-like"/>
</dbReference>
<dbReference type="Gene3D" id="3.40.47.10">
    <property type="match status" value="2"/>
</dbReference>
<dbReference type="GO" id="GO:0044550">
    <property type="term" value="P:secondary metabolite biosynthetic process"/>
    <property type="evidence" value="ECO:0007669"/>
    <property type="project" value="TreeGrafter"/>
</dbReference>
<keyword evidence="1" id="KW-0808">Transferase</keyword>
<organism evidence="5 6">
    <name type="scientific">Gordonia effusa NBRC 100432</name>
    <dbReference type="NCBI Taxonomy" id="1077974"/>
    <lineage>
        <taxon>Bacteria</taxon>
        <taxon>Bacillati</taxon>
        <taxon>Actinomycetota</taxon>
        <taxon>Actinomycetes</taxon>
        <taxon>Mycobacteriales</taxon>
        <taxon>Gordoniaceae</taxon>
        <taxon>Gordonia</taxon>
    </lineage>
</organism>
<dbReference type="PANTHER" id="PTHR34069">
    <property type="entry name" value="3-OXOACYL-[ACYL-CARRIER-PROTEIN] SYNTHASE 3"/>
    <property type="match status" value="1"/>
</dbReference>
<dbReference type="GO" id="GO:0004315">
    <property type="term" value="F:3-oxoacyl-[acyl-carrier-protein] synthase activity"/>
    <property type="evidence" value="ECO:0007669"/>
    <property type="project" value="InterPro"/>
</dbReference>
<dbReference type="OrthoDB" id="4758553at2"/>
<dbReference type="InterPro" id="IPR013747">
    <property type="entry name" value="ACP_syn_III_C"/>
</dbReference>
<dbReference type="RefSeq" id="WP_007317955.1">
    <property type="nucleotide sequence ID" value="NZ_BAEH01000060.1"/>
</dbReference>
<feature type="domain" description="Beta-ketoacyl-[acyl-carrier-protein] synthase III C-terminal" evidence="3">
    <location>
        <begin position="243"/>
        <end position="333"/>
    </location>
</feature>
<dbReference type="Pfam" id="PF08545">
    <property type="entry name" value="ACP_syn_III"/>
    <property type="match status" value="1"/>
</dbReference>
<dbReference type="eggNOG" id="COG0332">
    <property type="taxonomic scope" value="Bacteria"/>
</dbReference>
<evidence type="ECO:0000259" key="4">
    <source>
        <dbReference type="Pfam" id="PF08545"/>
    </source>
</evidence>
<dbReference type="Proteomes" id="UP000035034">
    <property type="component" value="Unassembled WGS sequence"/>
</dbReference>
<dbReference type="EMBL" id="BAEH01000060">
    <property type="protein sequence ID" value="GAB18619.1"/>
    <property type="molecule type" value="Genomic_DNA"/>
</dbReference>
<evidence type="ECO:0000313" key="6">
    <source>
        <dbReference type="Proteomes" id="UP000035034"/>
    </source>
</evidence>
<dbReference type="PANTHER" id="PTHR34069:SF2">
    <property type="entry name" value="BETA-KETOACYL-[ACYL-CARRIER-PROTEIN] SYNTHASE III"/>
    <property type="match status" value="1"/>
</dbReference>
<dbReference type="InterPro" id="IPR013751">
    <property type="entry name" value="ACP_syn_III_N"/>
</dbReference>
<feature type="domain" description="Beta-ketoacyl-[acyl-carrier-protein] synthase III N-terminal" evidence="4">
    <location>
        <begin position="113"/>
        <end position="187"/>
    </location>
</feature>
<dbReference type="AlphaFoldDB" id="H0R0L8"/>
<evidence type="ECO:0000259" key="3">
    <source>
        <dbReference type="Pfam" id="PF08541"/>
    </source>
</evidence>
<sequence>MTVVSLTDVASYLPENRVGAEYFAQFAESDELANSVMFKAPAYRHHIGEDETVTDMIERAVEPLLARHGSEMLSQVDVLITHTQLPELPIHGAGGQVAHRLGIAPEWVIDLHNGGCVAFVYMMKLAKQILETTSARSALICTAQNSAGQVFTQEQVRGLAQAAIPGDGCGVGYLTKSDESPILATVCRHLPEYAGDMIGVADPPRKYWEAGSGQLHVGFTESRIAKVVGRGNRLVPEVASEVCERIGVASSDLDLLVTNQPNRMFLRNWREALLLPEDRHPDTFDECGNLFGAGIPVTFDHVLTTGSVKPGSLVMFAGFAHSGDFAGAAAFRWGGAGR</sequence>
<keyword evidence="2" id="KW-0012">Acyltransferase</keyword>
<dbReference type="Pfam" id="PF08541">
    <property type="entry name" value="ACP_syn_III_C"/>
    <property type="match status" value="1"/>
</dbReference>
<accession>H0R0L8</accession>
<reference evidence="5 6" key="1">
    <citation type="submission" date="2011-12" db="EMBL/GenBank/DDBJ databases">
        <title>Whole genome shotgun sequence of Gordonia effusa NBRC 100432.</title>
        <authorList>
            <person name="Yoshida I."/>
            <person name="Takarada H."/>
            <person name="Hosoyama A."/>
            <person name="Tsuchikane K."/>
            <person name="Katsumata H."/>
            <person name="Yamazaki S."/>
            <person name="Fujita N."/>
        </authorList>
    </citation>
    <scope>NUCLEOTIDE SEQUENCE [LARGE SCALE GENOMIC DNA]</scope>
    <source>
        <strain evidence="5 6">NBRC 100432</strain>
    </source>
</reference>
<name>H0R0L8_9ACTN</name>
<keyword evidence="6" id="KW-1185">Reference proteome</keyword>
<protein>
    <submittedName>
        <fullName evidence="5">Putative 3-oxoacyl-[acyl-carrier-protein] synthase</fullName>
    </submittedName>
</protein>
<evidence type="ECO:0000256" key="1">
    <source>
        <dbReference type="ARBA" id="ARBA00022679"/>
    </source>
</evidence>